<dbReference type="RefSeq" id="WP_382357207.1">
    <property type="nucleotide sequence ID" value="NZ_JBHTGR010000001.1"/>
</dbReference>
<dbReference type="PANTHER" id="PTHR13633:SF3">
    <property type="entry name" value="MITOCHONDRIAL TRANSCRIPTION RESCUE FACTOR 1"/>
    <property type="match status" value="1"/>
</dbReference>
<dbReference type="Gene3D" id="3.10.290.10">
    <property type="entry name" value="RNA-binding S4 domain"/>
    <property type="match status" value="1"/>
</dbReference>
<evidence type="ECO:0000313" key="3">
    <source>
        <dbReference type="EMBL" id="MFC7745732.1"/>
    </source>
</evidence>
<dbReference type="Gene3D" id="3.30.70.330">
    <property type="match status" value="1"/>
</dbReference>
<reference evidence="4" key="1">
    <citation type="journal article" date="2019" name="Int. J. Syst. Evol. Microbiol.">
        <title>The Global Catalogue of Microorganisms (GCM) 10K type strain sequencing project: providing services to taxonomists for standard genome sequencing and annotation.</title>
        <authorList>
            <consortium name="The Broad Institute Genomics Platform"/>
            <consortium name="The Broad Institute Genome Sequencing Center for Infectious Disease"/>
            <person name="Wu L."/>
            <person name="Ma J."/>
        </authorList>
    </citation>
    <scope>NUCLEOTIDE SEQUENCE [LARGE SCALE GENOMIC DNA]</scope>
    <source>
        <strain evidence="4">JCM 30234</strain>
    </source>
</reference>
<dbReference type="Pfam" id="PF17774">
    <property type="entry name" value="YlmH_RBD"/>
    <property type="match status" value="1"/>
</dbReference>
<dbReference type="InterPro" id="IPR012677">
    <property type="entry name" value="Nucleotide-bd_a/b_plait_sf"/>
</dbReference>
<organism evidence="3 4">
    <name type="scientific">Lentibacillus kimchii</name>
    <dbReference type="NCBI Taxonomy" id="1542911"/>
    <lineage>
        <taxon>Bacteria</taxon>
        <taxon>Bacillati</taxon>
        <taxon>Bacillota</taxon>
        <taxon>Bacilli</taxon>
        <taxon>Bacillales</taxon>
        <taxon>Bacillaceae</taxon>
        <taxon>Lentibacillus</taxon>
    </lineage>
</organism>
<dbReference type="CDD" id="cd00165">
    <property type="entry name" value="S4"/>
    <property type="match status" value="1"/>
</dbReference>
<keyword evidence="4" id="KW-1185">Reference proteome</keyword>
<dbReference type="Gene3D" id="3.30.1370.160">
    <property type="match status" value="1"/>
</dbReference>
<gene>
    <name evidence="3" type="ORF">ACFQU8_00570</name>
</gene>
<dbReference type="Pfam" id="PF21278">
    <property type="entry name" value="YlmH_1st"/>
    <property type="match status" value="1"/>
</dbReference>
<dbReference type="PROSITE" id="PS50889">
    <property type="entry name" value="S4"/>
    <property type="match status" value="1"/>
</dbReference>
<dbReference type="InterPro" id="IPR040591">
    <property type="entry name" value="RqcP2_RBD"/>
</dbReference>
<protein>
    <submittedName>
        <fullName evidence="3">RNA-binding protein</fullName>
    </submittedName>
</protein>
<name>A0ABW2UPC9_9BACI</name>
<dbReference type="PANTHER" id="PTHR13633">
    <property type="entry name" value="MITOCHONDRIAL TRANSCRIPTION RESCUE FACTOR 1"/>
    <property type="match status" value="1"/>
</dbReference>
<evidence type="ECO:0000256" key="1">
    <source>
        <dbReference type="PROSITE-ProRule" id="PRU00182"/>
    </source>
</evidence>
<dbReference type="SMART" id="SM00363">
    <property type="entry name" value="S4"/>
    <property type="match status" value="1"/>
</dbReference>
<feature type="domain" description="RNA-binding S4" evidence="2">
    <location>
        <begin position="182"/>
        <end position="243"/>
    </location>
</feature>
<evidence type="ECO:0000313" key="4">
    <source>
        <dbReference type="Proteomes" id="UP001596620"/>
    </source>
</evidence>
<keyword evidence="1" id="KW-0694">RNA-binding</keyword>
<dbReference type="InterPro" id="IPR002942">
    <property type="entry name" value="S4_RNA-bd"/>
</dbReference>
<dbReference type="Proteomes" id="UP001596620">
    <property type="component" value="Unassembled WGS sequence"/>
</dbReference>
<sequence>MDIYQHFRKEEQPFIDQVLSWLDQVEKTYQSKLTDFLNPREQKIVDMLTGTSMMDLRVLKHGGSINAERQRVIIAPEYEEVTEDAFQLTLLQGTYHTKFVSLTHRDVMGAFLSIGLKRQKLGDIIVENGLVQIITAQEMAPFVLTNLTEIKHTHTRLSEKPLSSAVAGSGDWVTSDHIVTSLRLDTVVTAIYRLSRKTAADMIAKGYVKVNYQVIDDRKFSVDAGDMISIRGKGRSRLVSFNGYTKKDKVSITAAILK</sequence>
<dbReference type="EMBL" id="JBHTGR010000001">
    <property type="protein sequence ID" value="MFC7745732.1"/>
    <property type="molecule type" value="Genomic_DNA"/>
</dbReference>
<dbReference type="InterPro" id="IPR036986">
    <property type="entry name" value="S4_RNA-bd_sf"/>
</dbReference>
<proteinExistence type="predicted"/>
<evidence type="ECO:0000259" key="2">
    <source>
        <dbReference type="SMART" id="SM00363"/>
    </source>
</evidence>
<dbReference type="Pfam" id="PF01479">
    <property type="entry name" value="S4"/>
    <property type="match status" value="1"/>
</dbReference>
<accession>A0ABW2UPC9</accession>
<dbReference type="SUPFAM" id="SSF55174">
    <property type="entry name" value="Alpha-L RNA-binding motif"/>
    <property type="match status" value="1"/>
</dbReference>
<dbReference type="InterPro" id="IPR048443">
    <property type="entry name" value="RqcP2_N"/>
</dbReference>
<comment type="caution">
    <text evidence="3">The sequence shown here is derived from an EMBL/GenBank/DDBJ whole genome shotgun (WGS) entry which is preliminary data.</text>
</comment>